<dbReference type="EMBL" id="JACIED010000001">
    <property type="protein sequence ID" value="MBB4005909.1"/>
    <property type="molecule type" value="Genomic_DNA"/>
</dbReference>
<reference evidence="3 4" key="1">
    <citation type="submission" date="2016-09" db="EMBL/GenBank/DDBJ databases">
        <title>Rhizobium oryziradicis sp. nov., isolated from the root of rice.</title>
        <authorList>
            <person name="Zhao J."/>
            <person name="Zhang X."/>
        </authorList>
    </citation>
    <scope>NUCLEOTIDE SEQUENCE [LARGE SCALE GENOMIC DNA]</scope>
    <source>
        <strain evidence="3 4">14971</strain>
    </source>
</reference>
<dbReference type="RefSeq" id="WP_075614735.1">
    <property type="nucleotide sequence ID" value="NZ_JACIED010000001.1"/>
</dbReference>
<organism evidence="3 4">
    <name type="scientific">Allorhizobium taibaishanense</name>
    <dbReference type="NCBI Taxonomy" id="887144"/>
    <lineage>
        <taxon>Bacteria</taxon>
        <taxon>Pseudomonadati</taxon>
        <taxon>Pseudomonadota</taxon>
        <taxon>Alphaproteobacteria</taxon>
        <taxon>Hyphomicrobiales</taxon>
        <taxon>Rhizobiaceae</taxon>
        <taxon>Rhizobium/Agrobacterium group</taxon>
        <taxon>Allorhizobium</taxon>
    </lineage>
</organism>
<dbReference type="Pfam" id="PF14588">
    <property type="entry name" value="YjgF_endoribonc"/>
    <property type="match status" value="1"/>
</dbReference>
<dbReference type="CDD" id="cd02199">
    <property type="entry name" value="YjgF_YER057c_UK114_like_1"/>
    <property type="match status" value="1"/>
</dbReference>
<dbReference type="Proteomes" id="UP000185598">
    <property type="component" value="Unassembled WGS sequence"/>
</dbReference>
<evidence type="ECO:0000259" key="1">
    <source>
        <dbReference type="Pfam" id="PF14588"/>
    </source>
</evidence>
<proteinExistence type="predicted"/>
<dbReference type="SUPFAM" id="SSF55298">
    <property type="entry name" value="YjgF-like"/>
    <property type="match status" value="1"/>
</dbReference>
<protein>
    <submittedName>
        <fullName evidence="2">Enamine deaminase RidA (YjgF/YER057c/UK114 family)</fullName>
    </submittedName>
</protein>
<dbReference type="InterPro" id="IPR035959">
    <property type="entry name" value="RutC-like_sf"/>
</dbReference>
<dbReference type="PANTHER" id="PTHR43760:SF1">
    <property type="entry name" value="ENDORIBONUCLEASE L-PSP_CHORISMATE MUTASE-LIKE DOMAIN-CONTAINING PROTEIN"/>
    <property type="match status" value="1"/>
</dbReference>
<gene>
    <name evidence="3" type="ORF">BJF91_17640</name>
    <name evidence="2" type="ORF">GGQ71_000145</name>
</gene>
<dbReference type="InterPro" id="IPR013813">
    <property type="entry name" value="Endoribo_LPSP/chorism_mut-like"/>
</dbReference>
<evidence type="ECO:0000313" key="5">
    <source>
        <dbReference type="Proteomes" id="UP000544107"/>
    </source>
</evidence>
<dbReference type="OrthoDB" id="9806350at2"/>
<dbReference type="STRING" id="887144.BJF91_17640"/>
<accession>A0A1Q9A2Y2</accession>
<dbReference type="Proteomes" id="UP000544107">
    <property type="component" value="Unassembled WGS sequence"/>
</dbReference>
<sequence>MSDTIDSRLTALGITLPEAAAPAANYVPYVISGNLLYLSGQLPMEAGKIAVTGLVGADVDLASAQRAAELCAINILAQAKSALSGDLSRIVRVIKLNGFVASGAGFTDQHLVINGASNLIANVLGEAGKHARAAVGMAALPLNAAVEIDAILEIRL</sequence>
<reference evidence="2 5" key="2">
    <citation type="submission" date="2020-08" db="EMBL/GenBank/DDBJ databases">
        <title>Genomic Encyclopedia of Type Strains, Phase IV (KMG-IV): sequencing the most valuable type-strain genomes for metagenomic binning, comparative biology and taxonomic classification.</title>
        <authorList>
            <person name="Goeker M."/>
        </authorList>
    </citation>
    <scope>NUCLEOTIDE SEQUENCE [LARGE SCALE GENOMIC DNA]</scope>
    <source>
        <strain evidence="2 5">DSM 100021</strain>
    </source>
</reference>
<keyword evidence="4" id="KW-1185">Reference proteome</keyword>
<feature type="domain" description="Endoribonuclease L-PSP/chorismate mutase-like" evidence="1">
    <location>
        <begin position="6"/>
        <end position="146"/>
    </location>
</feature>
<evidence type="ECO:0000313" key="4">
    <source>
        <dbReference type="Proteomes" id="UP000185598"/>
    </source>
</evidence>
<evidence type="ECO:0000313" key="2">
    <source>
        <dbReference type="EMBL" id="MBB4005909.1"/>
    </source>
</evidence>
<comment type="caution">
    <text evidence="3">The sequence shown here is derived from an EMBL/GenBank/DDBJ whole genome shotgun (WGS) entry which is preliminary data.</text>
</comment>
<name>A0A1Q9A2Y2_9HYPH</name>
<evidence type="ECO:0000313" key="3">
    <source>
        <dbReference type="EMBL" id="OLP48944.1"/>
    </source>
</evidence>
<dbReference type="Gene3D" id="3.30.1330.40">
    <property type="entry name" value="RutC-like"/>
    <property type="match status" value="1"/>
</dbReference>
<dbReference type="EMBL" id="MKIN01000022">
    <property type="protein sequence ID" value="OLP48944.1"/>
    <property type="molecule type" value="Genomic_DNA"/>
</dbReference>
<dbReference type="PANTHER" id="PTHR43760">
    <property type="entry name" value="ENDORIBONUCLEASE-RELATED"/>
    <property type="match status" value="1"/>
</dbReference>
<dbReference type="AlphaFoldDB" id="A0A1Q9A2Y2"/>